<keyword evidence="3" id="KW-1185">Reference proteome</keyword>
<dbReference type="EMBL" id="KN847480">
    <property type="protein sequence ID" value="KIX02908.1"/>
    <property type="molecule type" value="Genomic_DNA"/>
</dbReference>
<dbReference type="RefSeq" id="XP_013270044.1">
    <property type="nucleotide sequence ID" value="XM_013414590.1"/>
</dbReference>
<evidence type="ECO:0000259" key="1">
    <source>
        <dbReference type="Pfam" id="PF00903"/>
    </source>
</evidence>
<gene>
    <name evidence="2" type="ORF">Z518_08851</name>
</gene>
<name>A0A0D2GXL0_9EURO</name>
<dbReference type="PANTHER" id="PTHR36503:SF2">
    <property type="entry name" value="BLR2408 PROTEIN"/>
    <property type="match status" value="1"/>
</dbReference>
<feature type="domain" description="Glyoxalase/fosfomycin resistance/dioxygenase" evidence="1">
    <location>
        <begin position="12"/>
        <end position="142"/>
    </location>
</feature>
<proteinExistence type="predicted"/>
<sequence>MSGQYTQTIFLNLPVLDLSASIAFYTSLGFVQNKTFSDDRAAMVSIPQDFDADPKAAHVSPIKVMLLTEPRFKEFLPDDRKIADTKANTEVLICLSMKSREMLDEFVGKAEKGGAKVDIRKPQEYGWMYGRSFADLDGHIWEAVWMDPKEYEGKE</sequence>
<protein>
    <recommendedName>
        <fullName evidence="1">Glyoxalase/fosfomycin resistance/dioxygenase domain-containing protein</fullName>
    </recommendedName>
</protein>
<dbReference type="Pfam" id="PF00903">
    <property type="entry name" value="Glyoxalase"/>
    <property type="match status" value="1"/>
</dbReference>
<dbReference type="HOGENOM" id="CLU_046006_21_0_1"/>
<dbReference type="VEuPathDB" id="FungiDB:Z518_08851"/>
<evidence type="ECO:0000313" key="3">
    <source>
        <dbReference type="Proteomes" id="UP000053617"/>
    </source>
</evidence>
<organism evidence="2 3">
    <name type="scientific">Rhinocladiella mackenziei CBS 650.93</name>
    <dbReference type="NCBI Taxonomy" id="1442369"/>
    <lineage>
        <taxon>Eukaryota</taxon>
        <taxon>Fungi</taxon>
        <taxon>Dikarya</taxon>
        <taxon>Ascomycota</taxon>
        <taxon>Pezizomycotina</taxon>
        <taxon>Eurotiomycetes</taxon>
        <taxon>Chaetothyriomycetidae</taxon>
        <taxon>Chaetothyriales</taxon>
        <taxon>Herpotrichiellaceae</taxon>
        <taxon>Rhinocladiella</taxon>
    </lineage>
</organism>
<dbReference type="InterPro" id="IPR029068">
    <property type="entry name" value="Glyas_Bleomycin-R_OHBP_Dase"/>
</dbReference>
<reference evidence="2 3" key="1">
    <citation type="submission" date="2015-01" db="EMBL/GenBank/DDBJ databases">
        <title>The Genome Sequence of Rhinocladiella mackenzie CBS 650.93.</title>
        <authorList>
            <consortium name="The Broad Institute Genomics Platform"/>
            <person name="Cuomo C."/>
            <person name="de Hoog S."/>
            <person name="Gorbushina A."/>
            <person name="Stielow B."/>
            <person name="Teixiera M."/>
            <person name="Abouelleil A."/>
            <person name="Chapman S.B."/>
            <person name="Priest M."/>
            <person name="Young S.K."/>
            <person name="Wortman J."/>
            <person name="Nusbaum C."/>
            <person name="Birren B."/>
        </authorList>
    </citation>
    <scope>NUCLEOTIDE SEQUENCE [LARGE SCALE GENOMIC DNA]</scope>
    <source>
        <strain evidence="2 3">CBS 650.93</strain>
    </source>
</reference>
<dbReference type="OrthoDB" id="4181370at2759"/>
<evidence type="ECO:0000313" key="2">
    <source>
        <dbReference type="EMBL" id="KIX02908.1"/>
    </source>
</evidence>
<dbReference type="PANTHER" id="PTHR36503">
    <property type="entry name" value="BLR2520 PROTEIN"/>
    <property type="match status" value="1"/>
</dbReference>
<dbReference type="Proteomes" id="UP000053617">
    <property type="component" value="Unassembled WGS sequence"/>
</dbReference>
<accession>A0A0D2GXL0</accession>
<dbReference type="AlphaFoldDB" id="A0A0D2GXL0"/>
<dbReference type="InterPro" id="IPR004360">
    <property type="entry name" value="Glyas_Fos-R_dOase_dom"/>
</dbReference>
<dbReference type="SUPFAM" id="SSF54593">
    <property type="entry name" value="Glyoxalase/Bleomycin resistance protein/Dihydroxybiphenyl dioxygenase"/>
    <property type="match status" value="1"/>
</dbReference>
<dbReference type="GeneID" id="25296922"/>
<dbReference type="Gene3D" id="3.10.180.10">
    <property type="entry name" value="2,3-Dihydroxybiphenyl 1,2-Dioxygenase, domain 1"/>
    <property type="match status" value="1"/>
</dbReference>